<dbReference type="KEGG" id="lhw:BSQ49_07205"/>
<evidence type="ECO:0000256" key="2">
    <source>
        <dbReference type="SAM" id="Phobius"/>
    </source>
</evidence>
<evidence type="ECO:0000256" key="1">
    <source>
        <dbReference type="ARBA" id="ARBA00009067"/>
    </source>
</evidence>
<dbReference type="PANTHER" id="PTHR36435:SF1">
    <property type="entry name" value="CAAX AMINO TERMINAL PROTEASE FAMILY PROTEIN"/>
    <property type="match status" value="1"/>
</dbReference>
<dbReference type="PANTHER" id="PTHR36435">
    <property type="entry name" value="SLR1288 PROTEIN"/>
    <property type="match status" value="1"/>
</dbReference>
<keyword evidence="2" id="KW-1133">Transmembrane helix</keyword>
<keyword evidence="2" id="KW-0812">Transmembrane</keyword>
<feature type="transmembrane region" description="Helical" evidence="2">
    <location>
        <begin position="207"/>
        <end position="225"/>
    </location>
</feature>
<evidence type="ECO:0000313" key="5">
    <source>
        <dbReference type="Proteomes" id="UP000314960"/>
    </source>
</evidence>
<sequence length="228" mass="25854">MMKKVVQKAGYILILLLSFGLTMVPQVGLVIQLRLENRVFQYLGCLLTIIIYILAIWLLLKLFKKITGTTAFKKNSDIFSKRYLAGIGMLLFSEYVLGMLNLLVSGENQTANNTEITKLFFQQNSIRLTMILMVIIFAPICEELFFRALLIKTIKLKFWNINWVAILIAGVLFGVLHSSDTIISALMYITMGLILGTIYVKYDNIKLNIAIHATNNLIALIPILVMTR</sequence>
<reference evidence="4 5" key="1">
    <citation type="submission" date="2016-11" db="EMBL/GenBank/DDBJ databases">
        <title>Interaction between Lactobacillus species and yeast in water kefir.</title>
        <authorList>
            <person name="Behr J."/>
            <person name="Xu D."/>
            <person name="Vogel R.F."/>
        </authorList>
    </citation>
    <scope>NUCLEOTIDE SEQUENCE [LARGE SCALE GENOMIC DNA]</scope>
    <source>
        <strain evidence="4 5">TMW 1.1822</strain>
    </source>
</reference>
<feature type="transmembrane region" description="Helical" evidence="2">
    <location>
        <begin position="182"/>
        <end position="200"/>
    </location>
</feature>
<feature type="transmembrane region" description="Helical" evidence="2">
    <location>
        <begin position="83"/>
        <end position="104"/>
    </location>
</feature>
<feature type="transmembrane region" description="Helical" evidence="2">
    <location>
        <begin position="158"/>
        <end position="176"/>
    </location>
</feature>
<dbReference type="AlphaFoldDB" id="A0A3Q8CKF9"/>
<feature type="transmembrane region" description="Helical" evidence="2">
    <location>
        <begin position="124"/>
        <end position="146"/>
    </location>
</feature>
<dbReference type="Pfam" id="PF02517">
    <property type="entry name" value="Rce1-like"/>
    <property type="match status" value="1"/>
</dbReference>
<dbReference type="EMBL" id="CP018176">
    <property type="protein sequence ID" value="AUJ30001.1"/>
    <property type="molecule type" value="Genomic_DNA"/>
</dbReference>
<accession>A0A3Q8CKF9</accession>
<protein>
    <submittedName>
        <fullName evidence="4">Peptidase</fullName>
    </submittedName>
</protein>
<dbReference type="GO" id="GO:0004175">
    <property type="term" value="F:endopeptidase activity"/>
    <property type="evidence" value="ECO:0007669"/>
    <property type="project" value="UniProtKB-ARBA"/>
</dbReference>
<dbReference type="GO" id="GO:0080120">
    <property type="term" value="P:CAAX-box protein maturation"/>
    <property type="evidence" value="ECO:0007669"/>
    <property type="project" value="UniProtKB-ARBA"/>
</dbReference>
<keyword evidence="2" id="KW-0472">Membrane</keyword>
<evidence type="ECO:0000313" key="4">
    <source>
        <dbReference type="EMBL" id="AUJ30001.1"/>
    </source>
</evidence>
<comment type="similarity">
    <text evidence="1">Belongs to the UPF0177 family.</text>
</comment>
<dbReference type="Proteomes" id="UP000314960">
    <property type="component" value="Chromosome"/>
</dbReference>
<dbReference type="InterPro" id="IPR052710">
    <property type="entry name" value="CAAX_protease"/>
</dbReference>
<feature type="transmembrane region" description="Helical" evidence="2">
    <location>
        <begin position="12"/>
        <end position="33"/>
    </location>
</feature>
<dbReference type="InterPro" id="IPR003675">
    <property type="entry name" value="Rce1/LyrA-like_dom"/>
</dbReference>
<organism evidence="4 5">
    <name type="scientific">Liquorilactobacillus hordei</name>
    <dbReference type="NCBI Taxonomy" id="468911"/>
    <lineage>
        <taxon>Bacteria</taxon>
        <taxon>Bacillati</taxon>
        <taxon>Bacillota</taxon>
        <taxon>Bacilli</taxon>
        <taxon>Lactobacillales</taxon>
        <taxon>Lactobacillaceae</taxon>
        <taxon>Liquorilactobacillus</taxon>
    </lineage>
</organism>
<name>A0A3Q8CKF9_9LACO</name>
<feature type="domain" description="CAAX prenyl protease 2/Lysostaphin resistance protein A-like" evidence="3">
    <location>
        <begin position="128"/>
        <end position="218"/>
    </location>
</feature>
<feature type="transmembrane region" description="Helical" evidence="2">
    <location>
        <begin position="39"/>
        <end position="63"/>
    </location>
</feature>
<gene>
    <name evidence="4" type="ORF">BSQ49_07205</name>
</gene>
<evidence type="ECO:0000259" key="3">
    <source>
        <dbReference type="Pfam" id="PF02517"/>
    </source>
</evidence>
<proteinExistence type="inferred from homology"/>